<dbReference type="PANTHER" id="PTHR32071:SF57">
    <property type="entry name" value="C4-DICARBOXYLATE TRANSPORT TRANSCRIPTIONAL REGULATORY PROTEIN DCTD"/>
    <property type="match status" value="1"/>
</dbReference>
<dbReference type="SUPFAM" id="SSF55785">
    <property type="entry name" value="PYP-like sensor domain (PAS domain)"/>
    <property type="match status" value="1"/>
</dbReference>
<dbReference type="InterPro" id="IPR025943">
    <property type="entry name" value="Sigma_54_int_dom_ATP-bd_2"/>
</dbReference>
<dbReference type="SMART" id="SM00086">
    <property type="entry name" value="PAC"/>
    <property type="match status" value="1"/>
</dbReference>
<evidence type="ECO:0000256" key="3">
    <source>
        <dbReference type="ARBA" id="ARBA00023015"/>
    </source>
</evidence>
<dbReference type="PROSITE" id="PS50113">
    <property type="entry name" value="PAC"/>
    <property type="match status" value="1"/>
</dbReference>
<dbReference type="GO" id="GO:0006355">
    <property type="term" value="P:regulation of DNA-templated transcription"/>
    <property type="evidence" value="ECO:0007669"/>
    <property type="project" value="InterPro"/>
</dbReference>
<dbReference type="InterPro" id="IPR002078">
    <property type="entry name" value="Sigma_54_int"/>
</dbReference>
<dbReference type="InterPro" id="IPR002197">
    <property type="entry name" value="HTH_Fis"/>
</dbReference>
<dbReference type="AlphaFoldDB" id="A0A2N0ZDB6"/>
<dbReference type="InterPro" id="IPR025944">
    <property type="entry name" value="Sigma_54_int_dom_CS"/>
</dbReference>
<evidence type="ECO:0000256" key="1">
    <source>
        <dbReference type="ARBA" id="ARBA00022741"/>
    </source>
</evidence>
<dbReference type="SMART" id="SM00382">
    <property type="entry name" value="AAA"/>
    <property type="match status" value="1"/>
</dbReference>
<dbReference type="InterPro" id="IPR035965">
    <property type="entry name" value="PAS-like_dom_sf"/>
</dbReference>
<dbReference type="InterPro" id="IPR000700">
    <property type="entry name" value="PAS-assoc_C"/>
</dbReference>
<sequence length="459" mass="52737">MNLLNLNPTTRTIDQLITVLEYVPDGIYLVDPKGFTLYVNAAYERLSGFNRKELVGRYMGDLVKEGYINQSASLLVLEQKETVSIMQKLGGKKDAMVTGMPVFDEDGQIELVVASVRDITKLNQLKDELERVENITKLNNHRFTFDFMDEQQSQFFYSSMQMKRIVQKVEQIAPFPTSILITGPSGAGKEEIANLIHHMSNRRKKPFIKVNCAAIPEQLLESELFGYEGGAFTGSKKEGKMGLLELADGGTFLLDEIGEMPLSLQVKLLRVLQEKKIQRIGGTLAKPVDIRIISATNQDLELKMKVGDFREDLFYRIAVVTLDIPPLKERIEDIDVFIDHFFLNFKEQYRIEKELLPTTKSVLQSYHWPGNIRELKNIIESLIVSIPERIIQPKHLPPHIYHTSRQQTPKTLKAQIENYERMIIDEAIQRNMSKRKAAKELGVHHTTLLKKLQRWQQKE</sequence>
<dbReference type="SUPFAM" id="SSF52540">
    <property type="entry name" value="P-loop containing nucleoside triphosphate hydrolases"/>
    <property type="match status" value="1"/>
</dbReference>
<evidence type="ECO:0000313" key="9">
    <source>
        <dbReference type="EMBL" id="PKG27487.1"/>
    </source>
</evidence>
<reference evidence="9 10" key="1">
    <citation type="journal article" date="2010" name="Int. J. Syst. Evol. Microbiol.">
        <title>Bacillus horneckiae sp. nov., isolated from a spacecraft-assembly clean room.</title>
        <authorList>
            <person name="Vaishampayan P."/>
            <person name="Probst A."/>
            <person name="Krishnamurthi S."/>
            <person name="Ghosh S."/>
            <person name="Osman S."/>
            <person name="McDowall A."/>
            <person name="Ruckmani A."/>
            <person name="Mayilraj S."/>
            <person name="Venkateswaran K."/>
        </authorList>
    </citation>
    <scope>NUCLEOTIDE SEQUENCE [LARGE SCALE GENOMIC DNA]</scope>
    <source>
        <strain evidence="10">1PO1SC</strain>
    </source>
</reference>
<dbReference type="PROSITE" id="PS00676">
    <property type="entry name" value="SIGMA54_INTERACT_2"/>
    <property type="match status" value="1"/>
</dbReference>
<proteinExistence type="predicted"/>
<dbReference type="PANTHER" id="PTHR32071">
    <property type="entry name" value="TRANSCRIPTIONAL REGULATORY PROTEIN"/>
    <property type="match status" value="1"/>
</dbReference>
<dbReference type="Pfam" id="PF02954">
    <property type="entry name" value="HTH_8"/>
    <property type="match status" value="1"/>
</dbReference>
<protein>
    <submittedName>
        <fullName evidence="9">Fis family transcriptional regulator</fullName>
    </submittedName>
</protein>
<dbReference type="Gene3D" id="3.40.50.300">
    <property type="entry name" value="P-loop containing nucleotide triphosphate hydrolases"/>
    <property type="match status" value="1"/>
</dbReference>
<dbReference type="Pfam" id="PF25601">
    <property type="entry name" value="AAA_lid_14"/>
    <property type="match status" value="1"/>
</dbReference>
<evidence type="ECO:0000313" key="10">
    <source>
        <dbReference type="Proteomes" id="UP000233343"/>
    </source>
</evidence>
<dbReference type="Gene3D" id="1.10.10.60">
    <property type="entry name" value="Homeodomain-like"/>
    <property type="match status" value="1"/>
</dbReference>
<dbReference type="InterPro" id="IPR000014">
    <property type="entry name" value="PAS"/>
</dbReference>
<dbReference type="NCBIfam" id="TIGR00229">
    <property type="entry name" value="sensory_box"/>
    <property type="match status" value="1"/>
</dbReference>
<evidence type="ECO:0000259" key="6">
    <source>
        <dbReference type="PROSITE" id="PS50045"/>
    </source>
</evidence>
<evidence type="ECO:0000256" key="2">
    <source>
        <dbReference type="ARBA" id="ARBA00022840"/>
    </source>
</evidence>
<dbReference type="Proteomes" id="UP000233343">
    <property type="component" value="Unassembled WGS sequence"/>
</dbReference>
<keyword evidence="4" id="KW-0238">DNA-binding</keyword>
<dbReference type="InterPro" id="IPR013767">
    <property type="entry name" value="PAS_fold"/>
</dbReference>
<dbReference type="PROSITE" id="PS50112">
    <property type="entry name" value="PAS"/>
    <property type="match status" value="1"/>
</dbReference>
<organism evidence="9 10">
    <name type="scientific">Cytobacillus horneckiae</name>
    <dbReference type="NCBI Taxonomy" id="549687"/>
    <lineage>
        <taxon>Bacteria</taxon>
        <taxon>Bacillati</taxon>
        <taxon>Bacillota</taxon>
        <taxon>Bacilli</taxon>
        <taxon>Bacillales</taxon>
        <taxon>Bacillaceae</taxon>
        <taxon>Cytobacillus</taxon>
    </lineage>
</organism>
<gene>
    <name evidence="9" type="ORF">CWS20_18485</name>
</gene>
<dbReference type="Gene3D" id="1.10.8.60">
    <property type="match status" value="1"/>
</dbReference>
<dbReference type="InterPro" id="IPR001610">
    <property type="entry name" value="PAC"/>
</dbReference>
<feature type="domain" description="PAC" evidence="8">
    <location>
        <begin position="79"/>
        <end position="131"/>
    </location>
</feature>
<dbReference type="EMBL" id="PISD01000042">
    <property type="protein sequence ID" value="PKG27487.1"/>
    <property type="molecule type" value="Genomic_DNA"/>
</dbReference>
<dbReference type="CDD" id="cd00009">
    <property type="entry name" value="AAA"/>
    <property type="match status" value="1"/>
</dbReference>
<dbReference type="Gene3D" id="3.30.450.20">
    <property type="entry name" value="PAS domain"/>
    <property type="match status" value="1"/>
</dbReference>
<keyword evidence="1" id="KW-0547">Nucleotide-binding</keyword>
<dbReference type="InterPro" id="IPR009057">
    <property type="entry name" value="Homeodomain-like_sf"/>
</dbReference>
<dbReference type="Pfam" id="PF00158">
    <property type="entry name" value="Sigma54_activat"/>
    <property type="match status" value="1"/>
</dbReference>
<dbReference type="InterPro" id="IPR058031">
    <property type="entry name" value="AAA_lid_NorR"/>
</dbReference>
<dbReference type="SUPFAM" id="SSF46689">
    <property type="entry name" value="Homeodomain-like"/>
    <property type="match status" value="1"/>
</dbReference>
<dbReference type="PROSITE" id="PS00688">
    <property type="entry name" value="SIGMA54_INTERACT_3"/>
    <property type="match status" value="1"/>
</dbReference>
<dbReference type="PROSITE" id="PS50045">
    <property type="entry name" value="SIGMA54_INTERACT_4"/>
    <property type="match status" value="1"/>
</dbReference>
<keyword evidence="5" id="KW-0804">Transcription</keyword>
<evidence type="ECO:0000259" key="7">
    <source>
        <dbReference type="PROSITE" id="PS50112"/>
    </source>
</evidence>
<evidence type="ECO:0000259" key="8">
    <source>
        <dbReference type="PROSITE" id="PS50113"/>
    </source>
</evidence>
<dbReference type="FunFam" id="3.40.50.300:FF:000006">
    <property type="entry name" value="DNA-binding transcriptional regulator NtrC"/>
    <property type="match status" value="1"/>
</dbReference>
<accession>A0A2N0ZDB6</accession>
<keyword evidence="2" id="KW-0067">ATP-binding</keyword>
<dbReference type="CDD" id="cd00130">
    <property type="entry name" value="PAS"/>
    <property type="match status" value="1"/>
</dbReference>
<dbReference type="GO" id="GO:0005524">
    <property type="term" value="F:ATP binding"/>
    <property type="evidence" value="ECO:0007669"/>
    <property type="project" value="UniProtKB-KW"/>
</dbReference>
<name>A0A2N0ZDB6_9BACI</name>
<feature type="domain" description="PAS" evidence="7">
    <location>
        <begin position="12"/>
        <end position="57"/>
    </location>
</feature>
<evidence type="ECO:0000256" key="5">
    <source>
        <dbReference type="ARBA" id="ARBA00023163"/>
    </source>
</evidence>
<dbReference type="InterPro" id="IPR003593">
    <property type="entry name" value="AAA+_ATPase"/>
</dbReference>
<feature type="domain" description="Sigma-54 factor interaction" evidence="6">
    <location>
        <begin position="155"/>
        <end position="384"/>
    </location>
</feature>
<dbReference type="RefSeq" id="WP_066190253.1">
    <property type="nucleotide sequence ID" value="NZ_JARMMB010000011.1"/>
</dbReference>
<dbReference type="SMART" id="SM00091">
    <property type="entry name" value="PAS"/>
    <property type="match status" value="1"/>
</dbReference>
<dbReference type="Pfam" id="PF00989">
    <property type="entry name" value="PAS"/>
    <property type="match status" value="1"/>
</dbReference>
<dbReference type="GO" id="GO:0003677">
    <property type="term" value="F:DNA binding"/>
    <property type="evidence" value="ECO:0007669"/>
    <property type="project" value="UniProtKB-KW"/>
</dbReference>
<evidence type="ECO:0000256" key="4">
    <source>
        <dbReference type="ARBA" id="ARBA00023125"/>
    </source>
</evidence>
<keyword evidence="10" id="KW-1185">Reference proteome</keyword>
<keyword evidence="3" id="KW-0805">Transcription regulation</keyword>
<dbReference type="InterPro" id="IPR027417">
    <property type="entry name" value="P-loop_NTPase"/>
</dbReference>
<comment type="caution">
    <text evidence="9">The sequence shown here is derived from an EMBL/GenBank/DDBJ whole genome shotgun (WGS) entry which is preliminary data.</text>
</comment>